<dbReference type="Proteomes" id="UP000516134">
    <property type="component" value="Chromosome"/>
</dbReference>
<reference evidence="2 3" key="1">
    <citation type="submission" date="2020-08" db="EMBL/GenBank/DDBJ databases">
        <title>Genome sequence of Sphingomonas daechungensis KACC 18115T.</title>
        <authorList>
            <person name="Hyun D.-W."/>
            <person name="Bae J.-W."/>
        </authorList>
    </citation>
    <scope>NUCLEOTIDE SEQUENCE [LARGE SCALE GENOMIC DNA]</scope>
    <source>
        <strain evidence="2 3">KACC 18115</strain>
    </source>
</reference>
<dbReference type="EMBL" id="CP060780">
    <property type="protein sequence ID" value="QNP44138.1"/>
    <property type="molecule type" value="Genomic_DNA"/>
</dbReference>
<dbReference type="SUPFAM" id="SSF56935">
    <property type="entry name" value="Porins"/>
    <property type="match status" value="1"/>
</dbReference>
<keyword evidence="3" id="KW-1185">Reference proteome</keyword>
<dbReference type="Pfam" id="PF13609">
    <property type="entry name" value="Porin_4"/>
    <property type="match status" value="1"/>
</dbReference>
<feature type="domain" description="Porin" evidence="1">
    <location>
        <begin position="97"/>
        <end position="225"/>
    </location>
</feature>
<dbReference type="InterPro" id="IPR033900">
    <property type="entry name" value="Gram_neg_porin_domain"/>
</dbReference>
<proteinExistence type="predicted"/>
<gene>
    <name evidence="2" type="ORF">H9L15_06335</name>
</gene>
<organism evidence="2 3">
    <name type="scientific">Sphingomonas daechungensis</name>
    <dbReference type="NCBI Taxonomy" id="1176646"/>
    <lineage>
        <taxon>Bacteria</taxon>
        <taxon>Pseudomonadati</taxon>
        <taxon>Pseudomonadota</taxon>
        <taxon>Alphaproteobacteria</taxon>
        <taxon>Sphingomonadales</taxon>
        <taxon>Sphingomonadaceae</taxon>
        <taxon>Sphingomonas</taxon>
    </lineage>
</organism>
<evidence type="ECO:0000259" key="1">
    <source>
        <dbReference type="Pfam" id="PF13609"/>
    </source>
</evidence>
<dbReference type="Gene3D" id="2.40.160.10">
    <property type="entry name" value="Porin"/>
    <property type="match status" value="1"/>
</dbReference>
<evidence type="ECO:0000313" key="2">
    <source>
        <dbReference type="EMBL" id="QNP44138.1"/>
    </source>
</evidence>
<name>A0ABX6T5Z9_9SPHN</name>
<dbReference type="InterPro" id="IPR023614">
    <property type="entry name" value="Porin_dom_sf"/>
</dbReference>
<protein>
    <submittedName>
        <fullName evidence="2">Porin</fullName>
    </submittedName>
</protein>
<evidence type="ECO:0000313" key="3">
    <source>
        <dbReference type="Proteomes" id="UP000516134"/>
    </source>
</evidence>
<sequence>MEPSGSPDYIGVETGGIWVPILGHSRSAKLLAAVSAVGLLLSPAIAAPAPAKKKAPAVALSFDPLSNFTPAGADPKLAASVGSRSLSLTDFKFTPAAAKSRPSQVRVAIRARPNSAVRVGDGSASPITALTPASYNLGVAVGWRSFAVSGDVAKTESRNPSLGNKESAVVGVSYSLKRFTGRVAVGAERDSQVPALRDRENYSLDVGGAYNISQRIALTGGVRYNVERDRNAVVSDSRRDSQAVYVGTAFKF</sequence>
<accession>A0ABX6T5Z9</accession>